<dbReference type="EMBL" id="JAHXRF010000006">
    <property type="protein sequence ID" value="MBW4865362.1"/>
    <property type="molecule type" value="Genomic_DNA"/>
</dbReference>
<organism evidence="1 2">
    <name type="scientific">Segatella salivae</name>
    <dbReference type="NCBI Taxonomy" id="228604"/>
    <lineage>
        <taxon>Bacteria</taxon>
        <taxon>Pseudomonadati</taxon>
        <taxon>Bacteroidota</taxon>
        <taxon>Bacteroidia</taxon>
        <taxon>Bacteroidales</taxon>
        <taxon>Prevotellaceae</taxon>
        <taxon>Segatella</taxon>
    </lineage>
</organism>
<name>A0AAW4NPI8_9BACT</name>
<evidence type="ECO:0000313" key="2">
    <source>
        <dbReference type="Proteomes" id="UP001196873"/>
    </source>
</evidence>
<proteinExistence type="predicted"/>
<reference evidence="1" key="1">
    <citation type="submission" date="2021-07" db="EMBL/GenBank/DDBJ databases">
        <title>Genomic diversity and antimicrobial resistance of Prevotella spp. isolated from chronic lung disease airways.</title>
        <authorList>
            <person name="Webb K.A."/>
            <person name="Olagoke O.S."/>
            <person name="Baird T."/>
            <person name="Neill J."/>
            <person name="Pham A."/>
            <person name="Wells T.J."/>
            <person name="Ramsay K.A."/>
            <person name="Bell S.C."/>
            <person name="Sarovich D.S."/>
            <person name="Price E.P."/>
        </authorList>
    </citation>
    <scope>NUCLEOTIDE SEQUENCE</scope>
    <source>
        <strain evidence="1">SCHI0047.S.3</strain>
    </source>
</reference>
<accession>A0AAW4NPI8</accession>
<dbReference type="AlphaFoldDB" id="A0AAW4NPI8"/>
<dbReference type="RefSeq" id="WP_147625626.1">
    <property type="nucleotide sequence ID" value="NZ_CABKPN010000001.1"/>
</dbReference>
<sequence length="98" mass="11184">MKTIILIELFLFAKLGKMLETKGVFSIKKAANDRKNCLLSVPKLPAITNKNEMNHRLISFTYGFIQNHIIFFLKKNCQVKASIKGCDAHCFMIPFPAH</sequence>
<gene>
    <name evidence="1" type="ORF">KZY68_04915</name>
</gene>
<evidence type="ECO:0000313" key="1">
    <source>
        <dbReference type="EMBL" id="MBW4865362.1"/>
    </source>
</evidence>
<comment type="caution">
    <text evidence="1">The sequence shown here is derived from an EMBL/GenBank/DDBJ whole genome shotgun (WGS) entry which is preliminary data.</text>
</comment>
<protein>
    <submittedName>
        <fullName evidence="1">Uncharacterized protein</fullName>
    </submittedName>
</protein>
<dbReference type="Proteomes" id="UP001196873">
    <property type="component" value="Unassembled WGS sequence"/>
</dbReference>